<dbReference type="EMBL" id="BMAU01021304">
    <property type="protein sequence ID" value="GFY11336.1"/>
    <property type="molecule type" value="Genomic_DNA"/>
</dbReference>
<evidence type="ECO:0000313" key="2">
    <source>
        <dbReference type="Proteomes" id="UP000887159"/>
    </source>
</evidence>
<gene>
    <name evidence="1" type="ORF">TNCV_4473191</name>
</gene>
<sequence>MMTKITQKNDIIIFAHGYLGVNRDSKPVNPQYGLWQAVPISHIEGRTFDSLLTVFNFYYEGPALVERRIGLQPYGEVRPSVLKMVGASEIELHKNRVWFEKRID</sequence>
<dbReference type="AlphaFoldDB" id="A0A8X6SDS8"/>
<keyword evidence="2" id="KW-1185">Reference proteome</keyword>
<proteinExistence type="predicted"/>
<comment type="caution">
    <text evidence="1">The sequence shown here is derived from an EMBL/GenBank/DDBJ whole genome shotgun (WGS) entry which is preliminary data.</text>
</comment>
<evidence type="ECO:0000313" key="1">
    <source>
        <dbReference type="EMBL" id="GFY11336.1"/>
    </source>
</evidence>
<protein>
    <submittedName>
        <fullName evidence="1">Uncharacterized protein</fullName>
    </submittedName>
</protein>
<organism evidence="1 2">
    <name type="scientific">Trichonephila clavipes</name>
    <name type="common">Golden silk orbweaver</name>
    <name type="synonym">Nephila clavipes</name>
    <dbReference type="NCBI Taxonomy" id="2585209"/>
    <lineage>
        <taxon>Eukaryota</taxon>
        <taxon>Metazoa</taxon>
        <taxon>Ecdysozoa</taxon>
        <taxon>Arthropoda</taxon>
        <taxon>Chelicerata</taxon>
        <taxon>Arachnida</taxon>
        <taxon>Araneae</taxon>
        <taxon>Araneomorphae</taxon>
        <taxon>Entelegynae</taxon>
        <taxon>Araneoidea</taxon>
        <taxon>Nephilidae</taxon>
        <taxon>Trichonephila</taxon>
    </lineage>
</organism>
<name>A0A8X6SDS8_TRICX</name>
<accession>A0A8X6SDS8</accession>
<reference evidence="1" key="1">
    <citation type="submission" date="2020-08" db="EMBL/GenBank/DDBJ databases">
        <title>Multicomponent nature underlies the extraordinary mechanical properties of spider dragline silk.</title>
        <authorList>
            <person name="Kono N."/>
            <person name="Nakamura H."/>
            <person name="Mori M."/>
            <person name="Yoshida Y."/>
            <person name="Ohtoshi R."/>
            <person name="Malay A.D."/>
            <person name="Moran D.A.P."/>
            <person name="Tomita M."/>
            <person name="Numata K."/>
            <person name="Arakawa K."/>
        </authorList>
    </citation>
    <scope>NUCLEOTIDE SEQUENCE</scope>
</reference>
<dbReference type="Proteomes" id="UP000887159">
    <property type="component" value="Unassembled WGS sequence"/>
</dbReference>